<keyword evidence="2" id="KW-1185">Reference proteome</keyword>
<proteinExistence type="predicted"/>
<dbReference type="Proteomes" id="UP000023152">
    <property type="component" value="Unassembled WGS sequence"/>
</dbReference>
<gene>
    <name evidence="1" type="ORF">RFI_34444</name>
</gene>
<evidence type="ECO:0000313" key="2">
    <source>
        <dbReference type="Proteomes" id="UP000023152"/>
    </source>
</evidence>
<organism evidence="1 2">
    <name type="scientific">Reticulomyxa filosa</name>
    <dbReference type="NCBI Taxonomy" id="46433"/>
    <lineage>
        <taxon>Eukaryota</taxon>
        <taxon>Sar</taxon>
        <taxon>Rhizaria</taxon>
        <taxon>Retaria</taxon>
        <taxon>Foraminifera</taxon>
        <taxon>Monothalamids</taxon>
        <taxon>Reticulomyxidae</taxon>
        <taxon>Reticulomyxa</taxon>
    </lineage>
</organism>
<evidence type="ECO:0000313" key="1">
    <source>
        <dbReference type="EMBL" id="ETO02966.1"/>
    </source>
</evidence>
<dbReference type="AlphaFoldDB" id="X6LNN0"/>
<protein>
    <submittedName>
        <fullName evidence="1">Uncharacterized protein</fullName>
    </submittedName>
</protein>
<reference evidence="1 2" key="1">
    <citation type="journal article" date="2013" name="Curr. Biol.">
        <title>The Genome of the Foraminiferan Reticulomyxa filosa.</title>
        <authorList>
            <person name="Glockner G."/>
            <person name="Hulsmann N."/>
            <person name="Schleicher M."/>
            <person name="Noegel A.A."/>
            <person name="Eichinger L."/>
            <person name="Gallinger C."/>
            <person name="Pawlowski J."/>
            <person name="Sierra R."/>
            <person name="Euteneuer U."/>
            <person name="Pillet L."/>
            <person name="Moustafa A."/>
            <person name="Platzer M."/>
            <person name="Groth M."/>
            <person name="Szafranski K."/>
            <person name="Schliwa M."/>
        </authorList>
    </citation>
    <scope>NUCLEOTIDE SEQUENCE [LARGE SCALE GENOMIC DNA]</scope>
</reference>
<sequence length="379" mass="45158">AELYMIKGDEKNNNSGIYYLKFIGLKKKDNTKNVTYDLNLCYCSNNDVLYLTLLLKKMKWCIQCFIELKSTTNENGIQMARWNIDNVRILLKEDEYDLDKMIFKYAKLFNNIIFNLYPKKGSLIFYETKMKKEQNCIDVVEKSISRIIFDEKRLESPQICLFSSTNKFIKLLKFILFVIIQHSEAEKHFYHGVVKLEDNNNNNKDRNGVILLSFRSDWYRDNEHILVMKYISVRNSDNDNEMKSKNYNEWIPFIDNNNHPIIIGRGYGTYVEIRTVIGGSNDHLLFITYSDNIISMFDLNTFQFIKHDTLPISYCIRTFMLKQIRNNIYIYCCSNILLQYFEFKKKYEQISAMWNPFNLIYFVFDYCCKGGINKTIELL</sequence>
<comment type="caution">
    <text evidence="1">The sequence shown here is derived from an EMBL/GenBank/DDBJ whole genome shotgun (WGS) entry which is preliminary data.</text>
</comment>
<accession>X6LNN0</accession>
<dbReference type="EMBL" id="ASPP01034499">
    <property type="protein sequence ID" value="ETO02966.1"/>
    <property type="molecule type" value="Genomic_DNA"/>
</dbReference>
<name>X6LNN0_RETFI</name>
<feature type="non-terminal residue" evidence="1">
    <location>
        <position position="1"/>
    </location>
</feature>